<protein>
    <submittedName>
        <fullName evidence="1">DUF397 domain-containing protein</fullName>
    </submittedName>
</protein>
<reference evidence="2" key="1">
    <citation type="journal article" date="2019" name="Int. J. Syst. Evol. Microbiol.">
        <title>The Global Catalogue of Microorganisms (GCM) 10K type strain sequencing project: providing services to taxonomists for standard genome sequencing and annotation.</title>
        <authorList>
            <consortium name="The Broad Institute Genomics Platform"/>
            <consortium name="The Broad Institute Genome Sequencing Center for Infectious Disease"/>
            <person name="Wu L."/>
            <person name="Ma J."/>
        </authorList>
    </citation>
    <scope>NUCLEOTIDE SEQUENCE [LARGE SCALE GENOMIC DNA]</scope>
    <source>
        <strain evidence="2">CGMCC 4.7382</strain>
    </source>
</reference>
<comment type="caution">
    <text evidence="1">The sequence shown here is derived from an EMBL/GenBank/DDBJ whole genome shotgun (WGS) entry which is preliminary data.</text>
</comment>
<name>A0ABW2KEV9_9ACTN</name>
<proteinExistence type="predicted"/>
<organism evidence="1 2">
    <name type="scientific">Marinactinospora rubrisoli</name>
    <dbReference type="NCBI Taxonomy" id="2715399"/>
    <lineage>
        <taxon>Bacteria</taxon>
        <taxon>Bacillati</taxon>
        <taxon>Actinomycetota</taxon>
        <taxon>Actinomycetes</taxon>
        <taxon>Streptosporangiales</taxon>
        <taxon>Nocardiopsidaceae</taxon>
        <taxon>Marinactinospora</taxon>
    </lineage>
</organism>
<evidence type="ECO:0000313" key="1">
    <source>
        <dbReference type="EMBL" id="MFC7328070.1"/>
    </source>
</evidence>
<dbReference type="Proteomes" id="UP001596540">
    <property type="component" value="Unassembled WGS sequence"/>
</dbReference>
<dbReference type="RefSeq" id="WP_379870701.1">
    <property type="nucleotide sequence ID" value="NZ_JBHTBH010000004.1"/>
</dbReference>
<evidence type="ECO:0000313" key="2">
    <source>
        <dbReference type="Proteomes" id="UP001596540"/>
    </source>
</evidence>
<gene>
    <name evidence="1" type="ORF">ACFQRF_09995</name>
</gene>
<dbReference type="EMBL" id="JBHTBH010000004">
    <property type="protein sequence ID" value="MFC7328070.1"/>
    <property type="molecule type" value="Genomic_DNA"/>
</dbReference>
<sequence length="39" mass="4344">MSTLDALSSYSGRESDCVEYAPSPTEWSAFLTAVKHRHL</sequence>
<accession>A0ABW2KEV9</accession>
<keyword evidence="2" id="KW-1185">Reference proteome</keyword>